<accession>A0A669BX66</accession>
<dbReference type="CDD" id="cd00063">
    <property type="entry name" value="FN3"/>
    <property type="match status" value="3"/>
</dbReference>
<evidence type="ECO:0000256" key="1">
    <source>
        <dbReference type="ARBA" id="ARBA00022737"/>
    </source>
</evidence>
<dbReference type="PANTHER" id="PTHR46708">
    <property type="entry name" value="TENASCIN"/>
    <property type="match status" value="1"/>
</dbReference>
<keyword evidence="1" id="KW-0677">Repeat</keyword>
<dbReference type="PANTHER" id="PTHR46708:SF2">
    <property type="entry name" value="FIBRONECTIN TYPE-III DOMAIN-CONTAINING PROTEIN"/>
    <property type="match status" value="1"/>
</dbReference>
<reference evidence="3" key="1">
    <citation type="submission" date="2025-08" db="UniProtKB">
        <authorList>
            <consortium name="Ensembl"/>
        </authorList>
    </citation>
    <scope>IDENTIFICATION</scope>
</reference>
<dbReference type="InterPro" id="IPR013783">
    <property type="entry name" value="Ig-like_fold"/>
</dbReference>
<dbReference type="SUPFAM" id="SSF49265">
    <property type="entry name" value="Fibronectin type III"/>
    <property type="match status" value="4"/>
</dbReference>
<dbReference type="InterPro" id="IPR050991">
    <property type="entry name" value="ECM_Regulatory_Proteins"/>
</dbReference>
<dbReference type="InParanoid" id="A0A669BX66"/>
<sequence>MWKAVPNIDSYLLVFNGREINISNSTEKYTVPNLTSGTRYNFTLFTVFGNVSSSGVNCIAVTAPNNTEEFKAVYQTETSINLMWKAVPNIDSYLLVFNGRQINISNSTKEYRVSDLTSGTRYSFTLFTVFGNVSSSGVNCIAVTAPNNTEEFKAVYQTETSINLMWKAVPNIDSYLLVFNGRQINISNSTKEYRVSDLTSGTRYSFTLFTVFGNVSSSGVNCIAVTAPRNADKFKAVYQNETSITLMWKAVPNIDSYLLVFNGREINISNSTNEYRVSDLTSGTRYSFTLFTVFGNVSSSGVNCIAVTAPRNAEEFNKNGQDETSITLQWKTVPNIDNYLLAFDKTEINISNSAEEYRVSDLTSGTRYTFTLFTVFGNVSSSGVNCIAVTGKIYFLYYR</sequence>
<protein>
    <recommendedName>
        <fullName evidence="2">Fibronectin type-III domain-containing protein</fullName>
    </recommendedName>
</protein>
<dbReference type="PROSITE" id="PS50853">
    <property type="entry name" value="FN3"/>
    <property type="match status" value="2"/>
</dbReference>
<feature type="domain" description="Fibronectin type-III" evidence="2">
    <location>
        <begin position="227"/>
        <end position="312"/>
    </location>
</feature>
<dbReference type="Pfam" id="PF00041">
    <property type="entry name" value="fn3"/>
    <property type="match status" value="4"/>
</dbReference>
<dbReference type="AlphaFoldDB" id="A0A669BX66"/>
<organism evidence="3 4">
    <name type="scientific">Oreochromis niloticus</name>
    <name type="common">Nile tilapia</name>
    <name type="synonym">Tilapia nilotica</name>
    <dbReference type="NCBI Taxonomy" id="8128"/>
    <lineage>
        <taxon>Eukaryota</taxon>
        <taxon>Metazoa</taxon>
        <taxon>Chordata</taxon>
        <taxon>Craniata</taxon>
        <taxon>Vertebrata</taxon>
        <taxon>Euteleostomi</taxon>
        <taxon>Actinopterygii</taxon>
        <taxon>Neopterygii</taxon>
        <taxon>Teleostei</taxon>
        <taxon>Neoteleostei</taxon>
        <taxon>Acanthomorphata</taxon>
        <taxon>Ovalentaria</taxon>
        <taxon>Cichlomorphae</taxon>
        <taxon>Cichliformes</taxon>
        <taxon>Cichlidae</taxon>
        <taxon>African cichlids</taxon>
        <taxon>Pseudocrenilabrinae</taxon>
        <taxon>Oreochromini</taxon>
        <taxon>Oreochromis</taxon>
    </lineage>
</organism>
<keyword evidence="4" id="KW-1185">Reference proteome</keyword>
<reference evidence="3" key="2">
    <citation type="submission" date="2025-09" db="UniProtKB">
        <authorList>
            <consortium name="Ensembl"/>
        </authorList>
    </citation>
    <scope>IDENTIFICATION</scope>
</reference>
<dbReference type="Gene3D" id="2.60.40.10">
    <property type="entry name" value="Immunoglobulins"/>
    <property type="match status" value="5"/>
</dbReference>
<feature type="domain" description="Fibronectin type-III" evidence="2">
    <location>
        <begin position="63"/>
        <end position="148"/>
    </location>
</feature>
<dbReference type="Ensembl" id="ENSONIT00000069014.1">
    <property type="protein sequence ID" value="ENSONIP00000040319.1"/>
    <property type="gene ID" value="ENSONIG00000031861.1"/>
</dbReference>
<proteinExistence type="predicted"/>
<name>A0A669BX66_ORENI</name>
<evidence type="ECO:0000313" key="4">
    <source>
        <dbReference type="Proteomes" id="UP000005207"/>
    </source>
</evidence>
<dbReference type="OMA" id="MWKAVPN"/>
<evidence type="ECO:0000259" key="2">
    <source>
        <dbReference type="PROSITE" id="PS50853"/>
    </source>
</evidence>
<dbReference type="Proteomes" id="UP000005207">
    <property type="component" value="Unplaced"/>
</dbReference>
<dbReference type="InterPro" id="IPR003961">
    <property type="entry name" value="FN3_dom"/>
</dbReference>
<dbReference type="SMART" id="SM00060">
    <property type="entry name" value="FN3"/>
    <property type="match status" value="4"/>
</dbReference>
<dbReference type="InterPro" id="IPR036116">
    <property type="entry name" value="FN3_sf"/>
</dbReference>
<dbReference type="GeneTree" id="ENSGT00940000165368"/>
<evidence type="ECO:0000313" key="3">
    <source>
        <dbReference type="Ensembl" id="ENSONIP00000040319.1"/>
    </source>
</evidence>